<accession>A0A2U8GHK6</accession>
<feature type="transmembrane region" description="Helical" evidence="1">
    <location>
        <begin position="28"/>
        <end position="49"/>
    </location>
</feature>
<evidence type="ECO:0000256" key="1">
    <source>
        <dbReference type="SAM" id="Phobius"/>
    </source>
</evidence>
<protein>
    <submittedName>
        <fullName evidence="2">Uncharacterized protein</fullName>
    </submittedName>
</protein>
<keyword evidence="1" id="KW-1133">Transmembrane helix</keyword>
<dbReference type="RefSeq" id="YP_009491936.1">
    <property type="nucleotide sequence ID" value="NC_037919.1"/>
</dbReference>
<feature type="transmembrane region" description="Helical" evidence="1">
    <location>
        <begin position="70"/>
        <end position="90"/>
    </location>
</feature>
<dbReference type="EMBL" id="MF276977">
    <property type="protein sequence ID" value="AWI68177.1"/>
    <property type="molecule type" value="Genomic_DNA"/>
</dbReference>
<keyword evidence="2" id="KW-0934">Plastid</keyword>
<organism evidence="2">
    <name type="scientific">Pediastrum angulosum</name>
    <dbReference type="NCBI Taxonomy" id="271408"/>
    <lineage>
        <taxon>Eukaryota</taxon>
        <taxon>Viridiplantae</taxon>
        <taxon>Chlorophyta</taxon>
        <taxon>core chlorophytes</taxon>
        <taxon>Chlorophyceae</taxon>
        <taxon>CS clade</taxon>
        <taxon>Sphaeropleales</taxon>
        <taxon>Hydrodictyaceae</taxon>
        <taxon>Pediastrum</taxon>
    </lineage>
</organism>
<keyword evidence="2" id="KW-0150">Chloroplast</keyword>
<evidence type="ECO:0000313" key="2">
    <source>
        <dbReference type="EMBL" id="AWI68177.1"/>
    </source>
</evidence>
<dbReference type="GeneID" id="36951578"/>
<sequence>MKYLALGFGALSSLPAQPKAQYLFHQIYIFFLNLNINLFCISAAAPSLCEGVLRLLASVWSLSIRFFGSVLRVLFVFLLSTLRTIFEVIWESKIPNNLRILELFGNL</sequence>
<reference evidence="2" key="1">
    <citation type="journal article" date="2018" name="Am. J. Bot.">
        <title>Organellar phylogenomics inform systematics in the green algal family Hydrodictyaceae (Chlorophyceae) and provide clues to the complex evolutionary history of plastid genomes in the green algal tree of life.</title>
        <authorList>
            <person name="McManus H.A."/>
            <person name="Fucikova K."/>
            <person name="Lewis P.O."/>
            <person name="Lewis L.A."/>
            <person name="Karol K.G."/>
        </authorList>
    </citation>
    <scope>NUCLEOTIDE SEQUENCE</scope>
</reference>
<name>A0A2U8GHK6_9CHLO</name>
<geneLocation type="chloroplast" evidence="2"/>
<dbReference type="AlphaFoldDB" id="A0A2U8GHK6"/>
<proteinExistence type="predicted"/>
<keyword evidence="1" id="KW-0812">Transmembrane</keyword>
<keyword evidence="1" id="KW-0472">Membrane</keyword>